<gene>
    <name evidence="1" type="ORF">RAN3_1202</name>
</gene>
<proteinExistence type="predicted"/>
<protein>
    <submittedName>
        <fullName evidence="1">Uncharacterized protein</fullName>
    </submittedName>
</protein>
<dbReference type="EMBL" id="CAADIO010000028">
    <property type="protein sequence ID" value="VFR93089.1"/>
    <property type="molecule type" value="Genomic_DNA"/>
</dbReference>
<organism evidence="1">
    <name type="scientific">plant metagenome</name>
    <dbReference type="NCBI Taxonomy" id="1297885"/>
    <lineage>
        <taxon>unclassified sequences</taxon>
        <taxon>metagenomes</taxon>
        <taxon>organismal metagenomes</taxon>
    </lineage>
</organism>
<accession>A0A484V235</accession>
<dbReference type="AlphaFoldDB" id="A0A484V235"/>
<evidence type="ECO:0000313" key="1">
    <source>
        <dbReference type="EMBL" id="VFR93089.1"/>
    </source>
</evidence>
<reference evidence="1" key="1">
    <citation type="submission" date="2019-03" db="EMBL/GenBank/DDBJ databases">
        <authorList>
            <person name="Danneels B."/>
        </authorList>
    </citation>
    <scope>NUCLEOTIDE SEQUENCE</scope>
</reference>
<name>A0A484V235_9ZZZZ</name>
<sequence>MTRIDHWEAELPRLRSQSSALDTVINEAALPEKPVLPAPSEIPARLTRSLDALTPGAYALLDAEQSKGATSGDASVWRVRFEDAEADAVMAWLFQVPTEVGLIVSDVTLTQSAELLPPDTDIDVRALAGRVRGDVRLALPASLPSKDSP</sequence>